<gene>
    <name evidence="6" type="ORF">WG66_5307</name>
</gene>
<dbReference type="PROSITE" id="PS50405">
    <property type="entry name" value="GST_CTER"/>
    <property type="match status" value="1"/>
</dbReference>
<dbReference type="FunFam" id="3.40.30.10:FF:000016">
    <property type="entry name" value="Glutathione S-transferase F2"/>
    <property type="match status" value="1"/>
</dbReference>
<protein>
    <recommendedName>
        <fullName evidence="1">glutathione transferase</fullName>
        <ecNumber evidence="1">2.5.1.18</ecNumber>
    </recommendedName>
</protein>
<organism evidence="6 7">
    <name type="scientific">Moniliophthora roreri</name>
    <name type="common">Frosty pod rot fungus</name>
    <name type="synonym">Monilia roreri</name>
    <dbReference type="NCBI Taxonomy" id="221103"/>
    <lineage>
        <taxon>Eukaryota</taxon>
        <taxon>Fungi</taxon>
        <taxon>Dikarya</taxon>
        <taxon>Basidiomycota</taxon>
        <taxon>Agaricomycotina</taxon>
        <taxon>Agaricomycetes</taxon>
        <taxon>Agaricomycetidae</taxon>
        <taxon>Agaricales</taxon>
        <taxon>Marasmiineae</taxon>
        <taxon>Marasmiaceae</taxon>
        <taxon>Moniliophthora</taxon>
    </lineage>
</organism>
<dbReference type="SFLD" id="SFLDG00358">
    <property type="entry name" value="Main_(cytGST)"/>
    <property type="match status" value="1"/>
</dbReference>
<dbReference type="SUPFAM" id="SSF52833">
    <property type="entry name" value="Thioredoxin-like"/>
    <property type="match status" value="1"/>
</dbReference>
<dbReference type="GO" id="GO:0004364">
    <property type="term" value="F:glutathione transferase activity"/>
    <property type="evidence" value="ECO:0007669"/>
    <property type="project" value="UniProtKB-EC"/>
</dbReference>
<dbReference type="Proteomes" id="UP000054988">
    <property type="component" value="Unassembled WGS sequence"/>
</dbReference>
<dbReference type="PANTHER" id="PTHR43900:SF3">
    <property type="entry name" value="GLUTATHIONE S-TRANSFERASE RHO"/>
    <property type="match status" value="1"/>
</dbReference>
<comment type="caution">
    <text evidence="6">The sequence shown here is derived from an EMBL/GenBank/DDBJ whole genome shotgun (WGS) entry which is preliminary data.</text>
</comment>
<dbReference type="Pfam" id="PF00043">
    <property type="entry name" value="GST_C"/>
    <property type="match status" value="1"/>
</dbReference>
<dbReference type="InterPro" id="IPR004045">
    <property type="entry name" value="Glutathione_S-Trfase_N"/>
</dbReference>
<keyword evidence="2 6" id="KW-0808">Transferase</keyword>
<sequence length="223" mass="24982">MVLQIYGSSCAPCTQRVSIILYEKKIPYEFHAIDLGKGEQRTPEYLAKQPFGKIPYIEDDGFIVYESRAIARYLAMKYHDRGSKLVPDMGNLKAVTTFEQAASIEMSSFDPYAGQAAWEGIFKKTLTGVKPDPKVFQEIIATLGQKLKGYEAILGKQKYLAGDELTIVDLFHLPYGSLLSAAGSNIMSCQGLNVTRWWNELLSRPSWKAVVDGIPDKRDFLDV</sequence>
<dbReference type="InterPro" id="IPR010987">
    <property type="entry name" value="Glutathione-S-Trfase_C-like"/>
</dbReference>
<evidence type="ECO:0000259" key="4">
    <source>
        <dbReference type="PROSITE" id="PS50404"/>
    </source>
</evidence>
<dbReference type="GO" id="GO:0006749">
    <property type="term" value="P:glutathione metabolic process"/>
    <property type="evidence" value="ECO:0007669"/>
    <property type="project" value="TreeGrafter"/>
</dbReference>
<dbReference type="InterPro" id="IPR036249">
    <property type="entry name" value="Thioredoxin-like_sf"/>
</dbReference>
<dbReference type="EC" id="2.5.1.18" evidence="1"/>
<dbReference type="EMBL" id="LATX01001381">
    <property type="protein sequence ID" value="KTB42120.1"/>
    <property type="molecule type" value="Genomic_DNA"/>
</dbReference>
<comment type="catalytic activity">
    <reaction evidence="3">
        <text>RX + glutathione = an S-substituted glutathione + a halide anion + H(+)</text>
        <dbReference type="Rhea" id="RHEA:16437"/>
        <dbReference type="ChEBI" id="CHEBI:15378"/>
        <dbReference type="ChEBI" id="CHEBI:16042"/>
        <dbReference type="ChEBI" id="CHEBI:17792"/>
        <dbReference type="ChEBI" id="CHEBI:57925"/>
        <dbReference type="ChEBI" id="CHEBI:90779"/>
        <dbReference type="EC" id="2.5.1.18"/>
    </reaction>
</comment>
<evidence type="ECO:0000256" key="2">
    <source>
        <dbReference type="ARBA" id="ARBA00022679"/>
    </source>
</evidence>
<dbReference type="SUPFAM" id="SSF47616">
    <property type="entry name" value="GST C-terminal domain-like"/>
    <property type="match status" value="1"/>
</dbReference>
<dbReference type="eggNOG" id="KOG0867">
    <property type="taxonomic scope" value="Eukaryota"/>
</dbReference>
<dbReference type="InterPro" id="IPR036282">
    <property type="entry name" value="Glutathione-S-Trfase_C_sf"/>
</dbReference>
<evidence type="ECO:0000256" key="1">
    <source>
        <dbReference type="ARBA" id="ARBA00012452"/>
    </source>
</evidence>
<dbReference type="InterPro" id="IPR004046">
    <property type="entry name" value="GST_C"/>
</dbReference>
<dbReference type="SFLD" id="SFLDS00019">
    <property type="entry name" value="Glutathione_Transferase_(cytos"/>
    <property type="match status" value="1"/>
</dbReference>
<dbReference type="GO" id="GO:0043295">
    <property type="term" value="F:glutathione binding"/>
    <property type="evidence" value="ECO:0007669"/>
    <property type="project" value="TreeGrafter"/>
</dbReference>
<dbReference type="PROSITE" id="PS50404">
    <property type="entry name" value="GST_NTER"/>
    <property type="match status" value="1"/>
</dbReference>
<dbReference type="AlphaFoldDB" id="A0A0W0G0T8"/>
<evidence type="ECO:0000259" key="5">
    <source>
        <dbReference type="PROSITE" id="PS50405"/>
    </source>
</evidence>
<dbReference type="GO" id="GO:0005737">
    <property type="term" value="C:cytoplasm"/>
    <property type="evidence" value="ECO:0007669"/>
    <property type="project" value="TreeGrafter"/>
</dbReference>
<dbReference type="Gene3D" id="1.20.1050.10">
    <property type="match status" value="1"/>
</dbReference>
<feature type="domain" description="GST C-terminal" evidence="5">
    <location>
        <begin position="91"/>
        <end position="220"/>
    </location>
</feature>
<dbReference type="Gene3D" id="3.40.30.10">
    <property type="entry name" value="Glutaredoxin"/>
    <property type="match status" value="1"/>
</dbReference>
<evidence type="ECO:0000313" key="6">
    <source>
        <dbReference type="EMBL" id="KTB42120.1"/>
    </source>
</evidence>
<dbReference type="PANTHER" id="PTHR43900">
    <property type="entry name" value="GLUTATHIONE S-TRANSFERASE RHO"/>
    <property type="match status" value="1"/>
</dbReference>
<name>A0A0W0G0T8_MONRR</name>
<dbReference type="Pfam" id="PF13417">
    <property type="entry name" value="GST_N_3"/>
    <property type="match status" value="1"/>
</dbReference>
<reference evidence="6 7" key="1">
    <citation type="submission" date="2015-12" db="EMBL/GenBank/DDBJ databases">
        <title>Draft genome sequence of Moniliophthora roreri, the causal agent of frosty pod rot of cacao.</title>
        <authorList>
            <person name="Aime M.C."/>
            <person name="Diaz-Valderrama J.R."/>
            <person name="Kijpornyongpan T."/>
            <person name="Phillips-Mora W."/>
        </authorList>
    </citation>
    <scope>NUCLEOTIDE SEQUENCE [LARGE SCALE GENOMIC DNA]</scope>
    <source>
        <strain evidence="6 7">MCA 2952</strain>
    </source>
</reference>
<proteinExistence type="predicted"/>
<feature type="domain" description="GST N-terminal" evidence="4">
    <location>
        <begin position="1"/>
        <end position="82"/>
    </location>
</feature>
<dbReference type="InterPro" id="IPR040079">
    <property type="entry name" value="Glutathione_S-Trfase"/>
</dbReference>
<evidence type="ECO:0000256" key="3">
    <source>
        <dbReference type="ARBA" id="ARBA00047960"/>
    </source>
</evidence>
<evidence type="ECO:0000313" key="7">
    <source>
        <dbReference type="Proteomes" id="UP000054988"/>
    </source>
</evidence>
<dbReference type="PROSITE" id="PS51354">
    <property type="entry name" value="GLUTAREDOXIN_2"/>
    <property type="match status" value="1"/>
</dbReference>
<accession>A0A0W0G0T8</accession>